<dbReference type="EMBL" id="JAUHHV010000001">
    <property type="protein sequence ID" value="KAK1438767.1"/>
    <property type="molecule type" value="Genomic_DNA"/>
</dbReference>
<keyword evidence="1" id="KW-0472">Membrane</keyword>
<proteinExistence type="predicted"/>
<keyword evidence="1" id="KW-0812">Transmembrane</keyword>
<gene>
    <name evidence="2" type="ORF">QVD17_04577</name>
</gene>
<comment type="caution">
    <text evidence="2">The sequence shown here is derived from an EMBL/GenBank/DDBJ whole genome shotgun (WGS) entry which is preliminary data.</text>
</comment>
<feature type="transmembrane region" description="Helical" evidence="1">
    <location>
        <begin position="78"/>
        <end position="101"/>
    </location>
</feature>
<feature type="transmembrane region" description="Helical" evidence="1">
    <location>
        <begin position="38"/>
        <end position="57"/>
    </location>
</feature>
<keyword evidence="3" id="KW-1185">Reference proteome</keyword>
<evidence type="ECO:0000256" key="1">
    <source>
        <dbReference type="SAM" id="Phobius"/>
    </source>
</evidence>
<dbReference type="InterPro" id="IPR021775">
    <property type="entry name" value="DUF3339"/>
</dbReference>
<dbReference type="AlphaFoldDB" id="A0AAD8PAU2"/>
<dbReference type="Proteomes" id="UP001229421">
    <property type="component" value="Unassembled WGS sequence"/>
</dbReference>
<keyword evidence="1" id="KW-1133">Transmembrane helix</keyword>
<name>A0AAD8PAU2_TARER</name>
<organism evidence="2 3">
    <name type="scientific">Tagetes erecta</name>
    <name type="common">African marigold</name>
    <dbReference type="NCBI Taxonomy" id="13708"/>
    <lineage>
        <taxon>Eukaryota</taxon>
        <taxon>Viridiplantae</taxon>
        <taxon>Streptophyta</taxon>
        <taxon>Embryophyta</taxon>
        <taxon>Tracheophyta</taxon>
        <taxon>Spermatophyta</taxon>
        <taxon>Magnoliopsida</taxon>
        <taxon>eudicotyledons</taxon>
        <taxon>Gunneridae</taxon>
        <taxon>Pentapetalae</taxon>
        <taxon>asterids</taxon>
        <taxon>campanulids</taxon>
        <taxon>Asterales</taxon>
        <taxon>Asteraceae</taxon>
        <taxon>Asteroideae</taxon>
        <taxon>Heliantheae alliance</taxon>
        <taxon>Tageteae</taxon>
        <taxon>Tagetes</taxon>
    </lineage>
</organism>
<dbReference type="Pfam" id="PF11820">
    <property type="entry name" value="DUF3339"/>
    <property type="match status" value="1"/>
</dbReference>
<protein>
    <submittedName>
        <fullName evidence="2">Uncharacterized protein</fullName>
    </submittedName>
</protein>
<accession>A0AAD8PAU2</accession>
<evidence type="ECO:0000313" key="2">
    <source>
        <dbReference type="EMBL" id="KAK1438767.1"/>
    </source>
</evidence>
<reference evidence="2" key="1">
    <citation type="journal article" date="2023" name="bioRxiv">
        <title>Improved chromosome-level genome assembly for marigold (Tagetes erecta).</title>
        <authorList>
            <person name="Jiang F."/>
            <person name="Yuan L."/>
            <person name="Wang S."/>
            <person name="Wang H."/>
            <person name="Xu D."/>
            <person name="Wang A."/>
            <person name="Fan W."/>
        </authorList>
    </citation>
    <scope>NUCLEOTIDE SEQUENCE</scope>
    <source>
        <strain evidence="2">WSJ</strain>
        <tissue evidence="2">Leaf</tissue>
    </source>
</reference>
<feature type="transmembrane region" description="Helical" evidence="1">
    <location>
        <begin position="107"/>
        <end position="126"/>
    </location>
</feature>
<dbReference type="PANTHER" id="PTHR33128:SF54">
    <property type="entry name" value="OS01G0849500 PROTEIN"/>
    <property type="match status" value="1"/>
</dbReference>
<dbReference type="PANTHER" id="PTHR33128">
    <property type="entry name" value="OS05G0103400 PROTEIN"/>
    <property type="match status" value="1"/>
</dbReference>
<evidence type="ECO:0000313" key="3">
    <source>
        <dbReference type="Proteomes" id="UP001229421"/>
    </source>
</evidence>
<sequence length="145" mass="16528">MSLNHFVPYPTTIQVQTHSFDFLLCIQVLVLGVEMHDWAAPIIAAALFALLAPGLIVQMPGKETAIGFLNMKTSVISMLIHTVLYGLLLILFLVVLDIHVAEIRKRLVPNVLTLWLFYFGFSSYHLSSFEPYFMKNGRVIWDIYQ</sequence>